<organism evidence="2 3">
    <name type="scientific">Archangium gephyra</name>
    <dbReference type="NCBI Taxonomy" id="48"/>
    <lineage>
        <taxon>Bacteria</taxon>
        <taxon>Pseudomonadati</taxon>
        <taxon>Myxococcota</taxon>
        <taxon>Myxococcia</taxon>
        <taxon>Myxococcales</taxon>
        <taxon>Cystobacterineae</taxon>
        <taxon>Archangiaceae</taxon>
        <taxon>Archangium</taxon>
    </lineage>
</organism>
<sequence length="191" mass="20623">MTWLWALLPVVFFASIVLHVHATARRPAELPPSPMPAVVLGARVWPDGTPSDALRDRVATGVGLLNAGHATRLVLSGGAPDQRPTEASVMARIAGELGARELQLEAASTSTVDNARCCAALLPERAVILVTCDFHLARAAACFRAEGFTVWLAGSQRSLRPVDRWRVTLKEAVALLARPRLLWALRKPRSV</sequence>
<evidence type="ECO:0000259" key="1">
    <source>
        <dbReference type="Pfam" id="PF02698"/>
    </source>
</evidence>
<evidence type="ECO:0000313" key="2">
    <source>
        <dbReference type="EMBL" id="PZR12855.1"/>
    </source>
</evidence>
<dbReference type="Pfam" id="PF02698">
    <property type="entry name" value="DUF218"/>
    <property type="match status" value="1"/>
</dbReference>
<dbReference type="EMBL" id="QFQP01000011">
    <property type="protein sequence ID" value="PZR12855.1"/>
    <property type="molecule type" value="Genomic_DNA"/>
</dbReference>
<dbReference type="PANTHER" id="PTHR30336:SF20">
    <property type="entry name" value="DUF218 DOMAIN-CONTAINING PROTEIN"/>
    <property type="match status" value="1"/>
</dbReference>
<dbReference type="PANTHER" id="PTHR30336">
    <property type="entry name" value="INNER MEMBRANE PROTEIN, PROBABLE PERMEASE"/>
    <property type="match status" value="1"/>
</dbReference>
<proteinExistence type="predicted"/>
<dbReference type="Gene3D" id="3.40.50.620">
    <property type="entry name" value="HUPs"/>
    <property type="match status" value="1"/>
</dbReference>
<dbReference type="InterPro" id="IPR014729">
    <property type="entry name" value="Rossmann-like_a/b/a_fold"/>
</dbReference>
<dbReference type="InterPro" id="IPR003848">
    <property type="entry name" value="DUF218"/>
</dbReference>
<dbReference type="InterPro" id="IPR051599">
    <property type="entry name" value="Cell_Envelope_Assoc"/>
</dbReference>
<feature type="domain" description="DUF218" evidence="1">
    <location>
        <begin position="37"/>
        <end position="172"/>
    </location>
</feature>
<protein>
    <submittedName>
        <fullName evidence="2">YdcF family protein</fullName>
    </submittedName>
</protein>
<accession>A0A2W5TNL1</accession>
<dbReference type="Proteomes" id="UP000249061">
    <property type="component" value="Unassembled WGS sequence"/>
</dbReference>
<evidence type="ECO:0000313" key="3">
    <source>
        <dbReference type="Proteomes" id="UP000249061"/>
    </source>
</evidence>
<comment type="caution">
    <text evidence="2">The sequence shown here is derived from an EMBL/GenBank/DDBJ whole genome shotgun (WGS) entry which is preliminary data.</text>
</comment>
<dbReference type="AlphaFoldDB" id="A0A2W5TNL1"/>
<dbReference type="CDD" id="cd06259">
    <property type="entry name" value="YdcF-like"/>
    <property type="match status" value="1"/>
</dbReference>
<name>A0A2W5TNL1_9BACT</name>
<gene>
    <name evidence="2" type="ORF">DI536_14960</name>
</gene>
<reference evidence="2 3" key="1">
    <citation type="submission" date="2017-08" db="EMBL/GenBank/DDBJ databases">
        <title>Infants hospitalized years apart are colonized by the same room-sourced microbial strains.</title>
        <authorList>
            <person name="Brooks B."/>
            <person name="Olm M.R."/>
            <person name="Firek B.A."/>
            <person name="Baker R."/>
            <person name="Thomas B.C."/>
            <person name="Morowitz M.J."/>
            <person name="Banfield J.F."/>
        </authorList>
    </citation>
    <scope>NUCLEOTIDE SEQUENCE [LARGE SCALE GENOMIC DNA]</scope>
    <source>
        <strain evidence="2">S2_003_000_R2_14</strain>
    </source>
</reference>
<dbReference type="GO" id="GO:0005886">
    <property type="term" value="C:plasma membrane"/>
    <property type="evidence" value="ECO:0007669"/>
    <property type="project" value="TreeGrafter"/>
</dbReference>